<keyword evidence="1" id="KW-0472">Membrane</keyword>
<dbReference type="KEGG" id="vg:80398446"/>
<proteinExistence type="predicted"/>
<evidence type="ECO:0000313" key="3">
    <source>
        <dbReference type="Proteomes" id="UP000677336"/>
    </source>
</evidence>
<dbReference type="Proteomes" id="UP000677336">
    <property type="component" value="Segment"/>
</dbReference>
<evidence type="ECO:0000313" key="2">
    <source>
        <dbReference type="EMBL" id="DAD52245.1"/>
    </source>
</evidence>
<keyword evidence="1" id="KW-1133">Transmembrane helix</keyword>
<protein>
    <submittedName>
        <fullName evidence="2">Uncharacterized protein</fullName>
    </submittedName>
</protein>
<sequence length="43" mass="5013">SPFTKETKMYEYMLRFLAFALTLLAFFVLARPWLGPISTLLNT</sequence>
<gene>
    <name evidence="2" type="primary">SRR6050738_3_1</name>
</gene>
<evidence type="ECO:0000256" key="1">
    <source>
        <dbReference type="SAM" id="Phobius"/>
    </source>
</evidence>
<name>A0A8S5L4I3_9VIRU</name>
<dbReference type="GeneID" id="80398446"/>
<organism evidence="2 3">
    <name type="scientific">ssRNA phage SRR6050738_3</name>
    <dbReference type="NCBI Taxonomy" id="2786486"/>
    <lineage>
        <taxon>Viruses</taxon>
        <taxon>Riboviria</taxon>
        <taxon>Orthornavirae</taxon>
        <taxon>Lenarviricota</taxon>
        <taxon>Leviviricetes</taxon>
        <taxon>Norzivirales</taxon>
        <taxon>Fiersviridae</taxon>
        <taxon>Kahfsdivirus</taxon>
        <taxon>Kahfsdivirus asiovicinum</taxon>
    </lineage>
</organism>
<dbReference type="RefSeq" id="YP_010769429.1">
    <property type="nucleotide sequence ID" value="NC_073972.1"/>
</dbReference>
<keyword evidence="1" id="KW-0812">Transmembrane</keyword>
<dbReference type="EMBL" id="BK014046">
    <property type="protein sequence ID" value="DAD52245.1"/>
    <property type="molecule type" value="Genomic_RNA"/>
</dbReference>
<feature type="non-terminal residue" evidence="2">
    <location>
        <position position="1"/>
    </location>
</feature>
<accession>A0A8S5L4I3</accession>
<keyword evidence="3" id="KW-1185">Reference proteome</keyword>
<reference evidence="2" key="1">
    <citation type="submission" date="2020-09" db="EMBL/GenBank/DDBJ databases">
        <title>Leviviricetes taxonomy.</title>
        <authorList>
            <person name="Stockdale S.R."/>
            <person name="Callanan J."/>
            <person name="Adriaenssens E.M."/>
            <person name="Kuhn J.H."/>
            <person name="Rumnieks J."/>
            <person name="Shkoporov A."/>
            <person name="Draper L.A."/>
            <person name="Ross P."/>
            <person name="Hill C."/>
        </authorList>
    </citation>
    <scope>NUCLEOTIDE SEQUENCE</scope>
</reference>
<feature type="transmembrane region" description="Helical" evidence="1">
    <location>
        <begin position="12"/>
        <end position="34"/>
    </location>
</feature>